<keyword evidence="2 5" id="KW-0812">Transmembrane</keyword>
<dbReference type="InterPro" id="IPR011701">
    <property type="entry name" value="MFS"/>
</dbReference>
<dbReference type="Proteomes" id="UP000008983">
    <property type="component" value="Unassembled WGS sequence"/>
</dbReference>
<proteinExistence type="predicted"/>
<dbReference type="PANTHER" id="PTHR10924">
    <property type="entry name" value="MAJOR FACILITATOR SUPERFAMILY PROTEIN-RELATED"/>
    <property type="match status" value="1"/>
</dbReference>
<feature type="transmembrane region" description="Helical" evidence="5">
    <location>
        <begin position="109"/>
        <end position="130"/>
    </location>
</feature>
<reference evidence="7 8" key="1">
    <citation type="submission" date="2011-07" db="EMBL/GenBank/DDBJ databases">
        <authorList>
            <person name="Coyne R."/>
            <person name="Brami D."/>
            <person name="Johnson J."/>
            <person name="Hostetler J."/>
            <person name="Hannick L."/>
            <person name="Clark T."/>
            <person name="Cassidy-Hanley D."/>
            <person name="Inman J."/>
        </authorList>
    </citation>
    <scope>NUCLEOTIDE SEQUENCE [LARGE SCALE GENOMIC DNA]</scope>
    <source>
        <strain evidence="7 8">G5</strain>
    </source>
</reference>
<evidence type="ECO:0000256" key="5">
    <source>
        <dbReference type="SAM" id="Phobius"/>
    </source>
</evidence>
<evidence type="ECO:0000313" key="8">
    <source>
        <dbReference type="Proteomes" id="UP000008983"/>
    </source>
</evidence>
<dbReference type="InParanoid" id="G0QRZ0"/>
<dbReference type="PANTHER" id="PTHR10924:SF6">
    <property type="entry name" value="SOLUTE CARRIER FAMILY 49 MEMBER A3"/>
    <property type="match status" value="1"/>
</dbReference>
<accession>G0QRZ0</accession>
<dbReference type="GO" id="GO:0022857">
    <property type="term" value="F:transmembrane transporter activity"/>
    <property type="evidence" value="ECO:0007669"/>
    <property type="project" value="InterPro"/>
</dbReference>
<keyword evidence="7" id="KW-0560">Oxidoreductase</keyword>
<feature type="transmembrane region" description="Helical" evidence="5">
    <location>
        <begin position="302"/>
        <end position="319"/>
    </location>
</feature>
<dbReference type="OrthoDB" id="422206at2759"/>
<dbReference type="InterPro" id="IPR020846">
    <property type="entry name" value="MFS_dom"/>
</dbReference>
<evidence type="ECO:0000259" key="6">
    <source>
        <dbReference type="PROSITE" id="PS50850"/>
    </source>
</evidence>
<feature type="transmembrane region" description="Helical" evidence="5">
    <location>
        <begin position="136"/>
        <end position="156"/>
    </location>
</feature>
<dbReference type="GeneID" id="14908172"/>
<evidence type="ECO:0000256" key="3">
    <source>
        <dbReference type="ARBA" id="ARBA00022989"/>
    </source>
</evidence>
<dbReference type="AlphaFoldDB" id="G0QRZ0"/>
<keyword evidence="3 5" id="KW-1133">Transmembrane helix</keyword>
<keyword evidence="8" id="KW-1185">Reference proteome</keyword>
<dbReference type="EC" id="1.6.5.3" evidence="7"/>
<dbReference type="PROSITE" id="PS50850">
    <property type="entry name" value="MFS"/>
    <property type="match status" value="1"/>
</dbReference>
<protein>
    <submittedName>
        <fullName evidence="7">Major facilitator superfamily protein, putative</fullName>
        <ecNumber evidence="7">1.6.5.3</ecNumber>
    </submittedName>
</protein>
<dbReference type="SUPFAM" id="SSF103473">
    <property type="entry name" value="MFS general substrate transporter"/>
    <property type="match status" value="1"/>
</dbReference>
<feature type="transmembrane region" description="Helical" evidence="5">
    <location>
        <begin position="168"/>
        <end position="192"/>
    </location>
</feature>
<dbReference type="eggNOG" id="KOG2563">
    <property type="taxonomic scope" value="Eukaryota"/>
</dbReference>
<feature type="transmembrane region" description="Helical" evidence="5">
    <location>
        <begin position="424"/>
        <end position="445"/>
    </location>
</feature>
<evidence type="ECO:0000313" key="7">
    <source>
        <dbReference type="EMBL" id="EGR32020.1"/>
    </source>
</evidence>
<gene>
    <name evidence="7" type="ORF">IMG5_098560</name>
</gene>
<dbReference type="RefSeq" id="XP_004035506.1">
    <property type="nucleotide sequence ID" value="XM_004035458.1"/>
</dbReference>
<dbReference type="GO" id="GO:0016491">
    <property type="term" value="F:oxidoreductase activity"/>
    <property type="evidence" value="ECO:0007669"/>
    <property type="project" value="UniProtKB-KW"/>
</dbReference>
<dbReference type="EMBL" id="GL983803">
    <property type="protein sequence ID" value="EGR32020.1"/>
    <property type="molecule type" value="Genomic_DNA"/>
</dbReference>
<dbReference type="GO" id="GO:0016020">
    <property type="term" value="C:membrane"/>
    <property type="evidence" value="ECO:0007669"/>
    <property type="project" value="UniProtKB-SubCell"/>
</dbReference>
<feature type="transmembrane region" description="Helical" evidence="5">
    <location>
        <begin position="212"/>
        <end position="233"/>
    </location>
</feature>
<feature type="domain" description="Major facilitator superfamily (MFS) profile" evidence="6">
    <location>
        <begin position="37"/>
        <end position="451"/>
    </location>
</feature>
<comment type="subcellular location">
    <subcellularLocation>
        <location evidence="1">Membrane</location>
        <topology evidence="1">Multi-pass membrane protein</topology>
    </subcellularLocation>
</comment>
<feature type="transmembrane region" description="Helical" evidence="5">
    <location>
        <begin position="265"/>
        <end position="290"/>
    </location>
</feature>
<evidence type="ECO:0000256" key="1">
    <source>
        <dbReference type="ARBA" id="ARBA00004141"/>
    </source>
</evidence>
<feature type="transmembrane region" description="Helical" evidence="5">
    <location>
        <begin position="82"/>
        <end position="102"/>
    </location>
</feature>
<organism evidence="7 8">
    <name type="scientific">Ichthyophthirius multifiliis</name>
    <name type="common">White spot disease agent</name>
    <name type="synonym">Ich</name>
    <dbReference type="NCBI Taxonomy" id="5932"/>
    <lineage>
        <taxon>Eukaryota</taxon>
        <taxon>Sar</taxon>
        <taxon>Alveolata</taxon>
        <taxon>Ciliophora</taxon>
        <taxon>Intramacronucleata</taxon>
        <taxon>Oligohymenophorea</taxon>
        <taxon>Hymenostomatida</taxon>
        <taxon>Ophryoglenina</taxon>
        <taxon>Ichthyophthirius</taxon>
    </lineage>
</organism>
<feature type="transmembrane region" description="Helical" evidence="5">
    <location>
        <begin position="331"/>
        <end position="350"/>
    </location>
</feature>
<sequence length="479" mass="54130">MAEPKQELEQSFFQKEENINESDLERIEENAEKNFRVYRYRYFNLFIYVLGMIQISIMQTSFSPQAAELIQVYKKSTLIYNFTSLIHMIVHVPMSFPANYIVEKYGTKVGNTIGCIFALIACWIKCFVNYSFNYAILGQFFVGCANPFIINAISKISSNWFYPAQRAFITGILSFFSTVSGIIGLLIPGIYFSSYTTNNDDPQYTKGKKLTFDLLLFQAIIVSLFAIVNLIFYKDKPLTPPSYSSKVQREEFGDSLKFLIKNKTYLLITLCFSLIYGSFIDFAVILGQVISPYGFGTTETTISSIICVASGILGSVVLLRLLKKTFQYKRLAILCIISSTLSIILFAFMLQTELFALVLIPCIVLGFFIIPIIPIMLELANEVCFPVGEAIVSGFLYSISHVIGFVLGSGFSLIIESGSDKKSGAFWCICTFGCVFTVGLFSVFLMKQTLNRTNAERIQEQERNKLSTEDFYEENNVNN</sequence>
<evidence type="ECO:0000256" key="4">
    <source>
        <dbReference type="ARBA" id="ARBA00023136"/>
    </source>
</evidence>
<dbReference type="OMA" id="VGCWIRW"/>
<feature type="transmembrane region" description="Helical" evidence="5">
    <location>
        <begin position="391"/>
        <end position="412"/>
    </location>
</feature>
<dbReference type="Pfam" id="PF07690">
    <property type="entry name" value="MFS_1"/>
    <property type="match status" value="1"/>
</dbReference>
<feature type="transmembrane region" description="Helical" evidence="5">
    <location>
        <begin position="356"/>
        <end position="379"/>
    </location>
</feature>
<name>G0QRZ0_ICHMU</name>
<dbReference type="Gene3D" id="1.20.1250.20">
    <property type="entry name" value="MFS general substrate transporter like domains"/>
    <property type="match status" value="2"/>
</dbReference>
<dbReference type="InterPro" id="IPR049680">
    <property type="entry name" value="FLVCR1-2_SLC49-like"/>
</dbReference>
<dbReference type="InterPro" id="IPR036259">
    <property type="entry name" value="MFS_trans_sf"/>
</dbReference>
<feature type="transmembrane region" description="Helical" evidence="5">
    <location>
        <begin position="42"/>
        <end position="62"/>
    </location>
</feature>
<keyword evidence="4 5" id="KW-0472">Membrane</keyword>
<evidence type="ECO:0000256" key="2">
    <source>
        <dbReference type="ARBA" id="ARBA00022692"/>
    </source>
</evidence>